<gene>
    <name evidence="2" type="ORF">HYH03_005660</name>
</gene>
<sequence length="733" mass="74168">MPSVYHHGEIAVQKAVGVREEAAGVEPYIRSAMPAQHSQFFGTQNLLFIGARDASGQPWASALAGHPGFITALDSKLLALTGYRRLPGDPALLTKGSQVGGLGIEFATRRRNRVNGRVTAVRAPASADGADGDVNGSPPLLMSVDLSFGNCPKYIQVRDVKLDPSQLPPPPKQPFSPTTLLAAAAAAKGARPVSADSGGRVLRGSWAELGAAQAAIIAAADTFFIATGYNGRTKTGSDGGGAQDEDGQDVFEAGVGCDVSHRGGPPGFVRMERSAAAPDRPLLRWADFVGNNMFQTLGNLATDPRCGLLFVDWASGATLQLAGTAVVDLADRSLPGAQRTVTFQVESFVYAERGLPLAVRDDGTAYAAAVTQYSPYLPTGAPPQLPAARVWTPRDGPAVAASAASAAAAGTVDGCGGSGVLEVECVGVSWAAEGIKAFQFRLPAAPTPTSAHAYTSGQYAIFEFPTSALSSTASSPGDSALSWASSSSAATAVVNTGAAVTRTWTVTSHPAATAASGVFTLAIKRAGAVSSAMHDTLAPGAKLRLRGFDGDFTAAALLAAPLEVAVLVAGGIGITPLWAVVQALAAAAAGASTAVPKRVLLLYSVRHLPEAAFLGQLRELAAAAEAGAELNLQVLLTTTAPEPATAAPAVRRGLEAAAALAGCRGGVAEARGCRLSAELLAAALGPAGVAALANGGGAAMVCGPAGFMAATEAALVEGLGLPASRLYSESFNY</sequence>
<dbReference type="SUPFAM" id="SSF52343">
    <property type="entry name" value="Ferredoxin reductase-like, C-terminal NADP-linked domain"/>
    <property type="match status" value="1"/>
</dbReference>
<dbReference type="PANTHER" id="PTHR42815">
    <property type="entry name" value="FAD-BINDING, PUTATIVE (AFU_ORTHOLOGUE AFUA_6G07600)-RELATED"/>
    <property type="match status" value="1"/>
</dbReference>
<dbReference type="InterPro" id="IPR017927">
    <property type="entry name" value="FAD-bd_FR_type"/>
</dbReference>
<dbReference type="GO" id="GO:0016491">
    <property type="term" value="F:oxidoreductase activity"/>
    <property type="evidence" value="ECO:0007669"/>
    <property type="project" value="InterPro"/>
</dbReference>
<accession>A0A836C111</accession>
<dbReference type="EMBL" id="JAEHOE010000019">
    <property type="protein sequence ID" value="KAG2496436.1"/>
    <property type="molecule type" value="Genomic_DNA"/>
</dbReference>
<name>A0A836C111_9CHLO</name>
<evidence type="ECO:0000313" key="3">
    <source>
        <dbReference type="Proteomes" id="UP000612055"/>
    </source>
</evidence>
<proteinExistence type="predicted"/>
<evidence type="ECO:0000259" key="1">
    <source>
        <dbReference type="PROSITE" id="PS51384"/>
    </source>
</evidence>
<dbReference type="SUPFAM" id="SSF50475">
    <property type="entry name" value="FMN-binding split barrel"/>
    <property type="match status" value="1"/>
</dbReference>
<dbReference type="Gene3D" id="3.40.50.80">
    <property type="entry name" value="Nucleotide-binding domain of ferredoxin-NADP reductase (FNR) module"/>
    <property type="match status" value="1"/>
</dbReference>
<dbReference type="PROSITE" id="PS51384">
    <property type="entry name" value="FAD_FR"/>
    <property type="match status" value="1"/>
</dbReference>
<dbReference type="AlphaFoldDB" id="A0A836C111"/>
<dbReference type="SUPFAM" id="SSF63380">
    <property type="entry name" value="Riboflavin synthase domain-like"/>
    <property type="match status" value="1"/>
</dbReference>
<dbReference type="PANTHER" id="PTHR42815:SF2">
    <property type="entry name" value="FAD-BINDING, PUTATIVE (AFU_ORTHOLOGUE AFUA_6G07600)-RELATED"/>
    <property type="match status" value="1"/>
</dbReference>
<organism evidence="2 3">
    <name type="scientific">Edaphochlamys debaryana</name>
    <dbReference type="NCBI Taxonomy" id="47281"/>
    <lineage>
        <taxon>Eukaryota</taxon>
        <taxon>Viridiplantae</taxon>
        <taxon>Chlorophyta</taxon>
        <taxon>core chlorophytes</taxon>
        <taxon>Chlorophyceae</taxon>
        <taxon>CS clade</taxon>
        <taxon>Chlamydomonadales</taxon>
        <taxon>Chlamydomonadales incertae sedis</taxon>
        <taxon>Edaphochlamys</taxon>
    </lineage>
</organism>
<comment type="caution">
    <text evidence="2">The sequence shown here is derived from an EMBL/GenBank/DDBJ whole genome shotgun (WGS) entry which is preliminary data.</text>
</comment>
<evidence type="ECO:0000313" key="2">
    <source>
        <dbReference type="EMBL" id="KAG2496436.1"/>
    </source>
</evidence>
<reference evidence="2" key="1">
    <citation type="journal article" date="2020" name="bioRxiv">
        <title>Comparative genomics of Chlamydomonas.</title>
        <authorList>
            <person name="Craig R.J."/>
            <person name="Hasan A.R."/>
            <person name="Ness R.W."/>
            <person name="Keightley P.D."/>
        </authorList>
    </citation>
    <scope>NUCLEOTIDE SEQUENCE</scope>
    <source>
        <strain evidence="2">CCAP 11/70</strain>
    </source>
</reference>
<feature type="domain" description="FAD-binding FR-type" evidence="1">
    <location>
        <begin position="418"/>
        <end position="555"/>
    </location>
</feature>
<dbReference type="InterPro" id="IPR039261">
    <property type="entry name" value="FNR_nucleotide-bd"/>
</dbReference>
<dbReference type="Proteomes" id="UP000612055">
    <property type="component" value="Unassembled WGS sequence"/>
</dbReference>
<dbReference type="OrthoDB" id="436496at2759"/>
<keyword evidence="3" id="KW-1185">Reference proteome</keyword>
<protein>
    <recommendedName>
        <fullName evidence="1">FAD-binding FR-type domain-containing protein</fullName>
    </recommendedName>
</protein>
<dbReference type="Gene3D" id="2.40.30.10">
    <property type="entry name" value="Translation factors"/>
    <property type="match status" value="1"/>
</dbReference>
<dbReference type="InterPro" id="IPR017938">
    <property type="entry name" value="Riboflavin_synthase-like_b-brl"/>
</dbReference>